<keyword evidence="2" id="KW-1185">Reference proteome</keyword>
<evidence type="ECO:0000313" key="2">
    <source>
        <dbReference type="Proteomes" id="UP000287330"/>
    </source>
</evidence>
<proteinExistence type="predicted"/>
<dbReference type="GO" id="GO:0016740">
    <property type="term" value="F:transferase activity"/>
    <property type="evidence" value="ECO:0007669"/>
    <property type="project" value="UniProtKB-KW"/>
</dbReference>
<sequence>MVYIVGTRHYWRKSWLQFFQEREPVFVDQPEQVPSGETAYIWGVDYEPQRFKANVQVVHVEDGFIRSIGLGAALERPCSWVFDSQGIYFDATRPSDLELLLNTKQLSEKEYVRAIALKNQLVQNNMSKYNTGTTASLSVPSNTLTILVPGQVETDASIKKGSPNITTNLALLKRVRSEHPNAYIIYKPHPDVVAGLRQSEDIQQQAQHYCDAYITDINISTVLEQVEEVHTMTSLCGFEGLLRDKSVTCYGQPFYSGWGLTTDTCTNPRRTRKIDLATLIYCALVEYARYVDPDSGKQLSPEETIQLLAKRRTQPKRPSAQLKLVLRQLHARLFGRK</sequence>
<dbReference type="EMBL" id="PIPV01000013">
    <property type="protein sequence ID" value="RUO51122.1"/>
    <property type="molecule type" value="Genomic_DNA"/>
</dbReference>
<comment type="caution">
    <text evidence="1">The sequence shown here is derived from an EMBL/GenBank/DDBJ whole genome shotgun (WGS) entry which is preliminary data.</text>
</comment>
<reference evidence="2" key="1">
    <citation type="journal article" date="2018" name="Front. Microbiol.">
        <title>Genome-Based Analysis Reveals the Taxonomy and Diversity of the Family Idiomarinaceae.</title>
        <authorList>
            <person name="Liu Y."/>
            <person name="Lai Q."/>
            <person name="Shao Z."/>
        </authorList>
    </citation>
    <scope>NUCLEOTIDE SEQUENCE [LARGE SCALE GENOMIC DNA]</scope>
    <source>
        <strain evidence="2">F23</strain>
    </source>
</reference>
<dbReference type="AlphaFoldDB" id="A0A432XR07"/>
<evidence type="ECO:0000313" key="1">
    <source>
        <dbReference type="EMBL" id="RUO51122.1"/>
    </source>
</evidence>
<dbReference type="Proteomes" id="UP000287330">
    <property type="component" value="Unassembled WGS sequence"/>
</dbReference>
<organism evidence="1 2">
    <name type="scientific">Idiomarina fontislapidosi</name>
    <dbReference type="NCBI Taxonomy" id="263723"/>
    <lineage>
        <taxon>Bacteria</taxon>
        <taxon>Pseudomonadati</taxon>
        <taxon>Pseudomonadota</taxon>
        <taxon>Gammaproteobacteria</taxon>
        <taxon>Alteromonadales</taxon>
        <taxon>Idiomarinaceae</taxon>
        <taxon>Idiomarina</taxon>
    </lineage>
</organism>
<dbReference type="GO" id="GO:0000271">
    <property type="term" value="P:polysaccharide biosynthetic process"/>
    <property type="evidence" value="ECO:0007669"/>
    <property type="project" value="InterPro"/>
</dbReference>
<dbReference type="GO" id="GO:0015774">
    <property type="term" value="P:polysaccharide transport"/>
    <property type="evidence" value="ECO:0007669"/>
    <property type="project" value="InterPro"/>
</dbReference>
<dbReference type="OrthoDB" id="543755at2"/>
<gene>
    <name evidence="1" type="ORF">CWE25_11985</name>
</gene>
<protein>
    <submittedName>
        <fullName evidence="1">Beta-3-deoxy-D-manno-oct-2-ulosonic acid transferase</fullName>
    </submittedName>
</protein>
<dbReference type="RefSeq" id="WP_110576098.1">
    <property type="nucleotide sequence ID" value="NZ_PIPV01000013.1"/>
</dbReference>
<dbReference type="Pfam" id="PF05159">
    <property type="entry name" value="Capsule_synth"/>
    <property type="match status" value="1"/>
</dbReference>
<name>A0A432XR07_9GAMM</name>
<keyword evidence="1" id="KW-0808">Transferase</keyword>
<dbReference type="CDD" id="cd16439">
    <property type="entry name" value="beta_Kdo_transferase_KpsC_2"/>
    <property type="match status" value="1"/>
</dbReference>
<dbReference type="InterPro" id="IPR007833">
    <property type="entry name" value="Capsule_polysaccharide_synth"/>
</dbReference>
<accession>A0A432XR07</accession>